<dbReference type="Gene3D" id="1.25.40.10">
    <property type="entry name" value="Tetratricopeptide repeat domain"/>
    <property type="match status" value="1"/>
</dbReference>
<organism evidence="1 2">
    <name type="scientific">Actinomadura nitritigenes</name>
    <dbReference type="NCBI Taxonomy" id="134602"/>
    <lineage>
        <taxon>Bacteria</taxon>
        <taxon>Bacillati</taxon>
        <taxon>Actinomycetota</taxon>
        <taxon>Actinomycetes</taxon>
        <taxon>Streptosporangiales</taxon>
        <taxon>Thermomonosporaceae</taxon>
        <taxon>Actinomadura</taxon>
    </lineage>
</organism>
<sequence length="315" mass="34182">MPLPKANAAVQPATVGADFAAINGALRRLYFSVQPAQLHPAVVEHTKLGTQLLAETTGVPRTILATALAESLLLVGRIEFFDLRQPEDADASYVRALQAAGEADDPLLGAAILAHAAFIPGWDGRRDEAAERMRAARTYARRGTAPAEFLAWLDAVEAECETRCGHPREALRLISHAEHVLAESTGQPTPEWFNWFSPVSLASFKGDTQLKAGQPAQAKTTLLGVLDAIGATNAKQRAVILGDLAAVEVAQKNPEAACAYAEQALDQLAVTWYATGMDRVHDVRRTLQPWAETECVRRLDDRLYGWQTTLSALQR</sequence>
<reference evidence="1 2" key="1">
    <citation type="submission" date="2021-03" db="EMBL/GenBank/DDBJ databases">
        <authorList>
            <person name="Kanchanasin P."/>
            <person name="Saeng-In P."/>
            <person name="Phongsopitanun W."/>
            <person name="Yuki M."/>
            <person name="Kudo T."/>
            <person name="Ohkuma M."/>
            <person name="Tanasupawat S."/>
        </authorList>
    </citation>
    <scope>NUCLEOTIDE SEQUENCE [LARGE SCALE GENOMIC DNA]</scope>
    <source>
        <strain evidence="1 2">L46</strain>
    </source>
</reference>
<name>A0ABS3RAZ4_9ACTN</name>
<comment type="caution">
    <text evidence="1">The sequence shown here is derived from an EMBL/GenBank/DDBJ whole genome shotgun (WGS) entry which is preliminary data.</text>
</comment>
<keyword evidence="2" id="KW-1185">Reference proteome</keyword>
<protein>
    <submittedName>
        <fullName evidence="1">Transcriptional regulator</fullName>
    </submittedName>
</protein>
<accession>A0ABS3RAZ4</accession>
<evidence type="ECO:0000313" key="1">
    <source>
        <dbReference type="EMBL" id="MBO2443270.1"/>
    </source>
</evidence>
<dbReference type="Proteomes" id="UP000666915">
    <property type="component" value="Unassembled WGS sequence"/>
</dbReference>
<evidence type="ECO:0000313" key="2">
    <source>
        <dbReference type="Proteomes" id="UP000666915"/>
    </source>
</evidence>
<dbReference type="EMBL" id="JAGEOK010000031">
    <property type="protein sequence ID" value="MBO2443270.1"/>
    <property type="molecule type" value="Genomic_DNA"/>
</dbReference>
<gene>
    <name evidence="1" type="ORF">J4557_37665</name>
</gene>
<dbReference type="InterPro" id="IPR011990">
    <property type="entry name" value="TPR-like_helical_dom_sf"/>
</dbReference>
<proteinExistence type="predicted"/>